<sequence length="355" mass="38918">MHPAHRSNPVYALEVGRGGVKIVEKKGRIGHELATRRAPVCRPGATPGKRLQVYDAALTGDIWMQISHLYTSAEADALLPVDTAPAIRAAVRTIYTGLARPELSVKFAASDTGPALTLRVVFRDEMQGNVRDNTTHCPWLTGILPRTHPCAFAALLTEARAAGVTAVAVTSGWRPSLGSIAHRAGLGLDITYLEGGGQTVFLNRASLTNGSAAGNGNVSAREKVLWREHQDARAALLEGEQRIRIARNRASGNEEQSALELGNADARINSLRNQEDRARRAWNAERDLHEPGLIRTLRDLLGRNGSVKQLFDPWYMNADTTDKIAAVPNEQRRSNPNERLHNNHLYITVREPKIL</sequence>
<keyword evidence="2" id="KW-1185">Reference proteome</keyword>
<dbReference type="Proteomes" id="UP000540787">
    <property type="component" value="Unassembled WGS sequence"/>
</dbReference>
<gene>
    <name evidence="1" type="ORF">HD842_001068</name>
</gene>
<evidence type="ECO:0000313" key="1">
    <source>
        <dbReference type="EMBL" id="MBB6132957.1"/>
    </source>
</evidence>
<proteinExistence type="predicted"/>
<name>A0A7X0CCK7_9BURK</name>
<dbReference type="AlphaFoldDB" id="A0A7X0CCK7"/>
<organism evidence="1 2">
    <name type="scientific">Massilia aurea</name>
    <dbReference type="NCBI Taxonomy" id="373040"/>
    <lineage>
        <taxon>Bacteria</taxon>
        <taxon>Pseudomonadati</taxon>
        <taxon>Pseudomonadota</taxon>
        <taxon>Betaproteobacteria</taxon>
        <taxon>Burkholderiales</taxon>
        <taxon>Oxalobacteraceae</taxon>
        <taxon>Telluria group</taxon>
        <taxon>Massilia</taxon>
    </lineage>
</organism>
<accession>A0A7X0CCK7</accession>
<comment type="caution">
    <text evidence="1">The sequence shown here is derived from an EMBL/GenBank/DDBJ whole genome shotgun (WGS) entry which is preliminary data.</text>
</comment>
<protein>
    <submittedName>
        <fullName evidence="1">Uncharacterized protein</fullName>
    </submittedName>
</protein>
<reference evidence="1 2" key="1">
    <citation type="submission" date="2020-08" db="EMBL/GenBank/DDBJ databases">
        <title>The Agave Microbiome: Exploring the role of microbial communities in plant adaptations to desert environments.</title>
        <authorList>
            <person name="Partida-Martinez L.P."/>
        </authorList>
    </citation>
    <scope>NUCLEOTIDE SEQUENCE [LARGE SCALE GENOMIC DNA]</scope>
    <source>
        <strain evidence="1 2">AT3.2</strain>
    </source>
</reference>
<evidence type="ECO:0000313" key="2">
    <source>
        <dbReference type="Proteomes" id="UP000540787"/>
    </source>
</evidence>
<dbReference type="RefSeq" id="WP_183551930.1">
    <property type="nucleotide sequence ID" value="NZ_JACHBX010000001.1"/>
</dbReference>
<dbReference type="EMBL" id="JACHBX010000001">
    <property type="protein sequence ID" value="MBB6132957.1"/>
    <property type="molecule type" value="Genomic_DNA"/>
</dbReference>